<protein>
    <submittedName>
        <fullName evidence="4">Gfo/Idh/MocA family protein</fullName>
    </submittedName>
</protein>
<keyword evidence="1" id="KW-0560">Oxidoreductase</keyword>
<evidence type="ECO:0000259" key="2">
    <source>
        <dbReference type="Pfam" id="PF01408"/>
    </source>
</evidence>
<evidence type="ECO:0000259" key="3">
    <source>
        <dbReference type="Pfam" id="PF22725"/>
    </source>
</evidence>
<keyword evidence="5" id="KW-1185">Reference proteome</keyword>
<evidence type="ECO:0000313" key="4">
    <source>
        <dbReference type="EMBL" id="MFC0567551.1"/>
    </source>
</evidence>
<dbReference type="SUPFAM" id="SSF51735">
    <property type="entry name" value="NAD(P)-binding Rossmann-fold domains"/>
    <property type="match status" value="1"/>
</dbReference>
<dbReference type="Gene3D" id="3.40.50.720">
    <property type="entry name" value="NAD(P)-binding Rossmann-like Domain"/>
    <property type="match status" value="1"/>
</dbReference>
<dbReference type="SUPFAM" id="SSF55347">
    <property type="entry name" value="Glyceraldehyde-3-phosphate dehydrogenase-like, C-terminal domain"/>
    <property type="match status" value="1"/>
</dbReference>
<accession>A0ABV6P3E4</accession>
<dbReference type="PANTHER" id="PTHR43818">
    <property type="entry name" value="BCDNA.GH03377"/>
    <property type="match status" value="1"/>
</dbReference>
<name>A0ABV6P3E4_9ACTN</name>
<dbReference type="Pfam" id="PF22725">
    <property type="entry name" value="GFO_IDH_MocA_C3"/>
    <property type="match status" value="1"/>
</dbReference>
<dbReference type="InterPro" id="IPR000683">
    <property type="entry name" value="Gfo/Idh/MocA-like_OxRdtase_N"/>
</dbReference>
<gene>
    <name evidence="4" type="ORF">ACFFHU_25865</name>
</gene>
<evidence type="ECO:0000256" key="1">
    <source>
        <dbReference type="ARBA" id="ARBA00023002"/>
    </source>
</evidence>
<dbReference type="InterPro" id="IPR050463">
    <property type="entry name" value="Gfo/Idh/MocA_oxidrdct_glycsds"/>
</dbReference>
<proteinExistence type="predicted"/>
<dbReference type="InterPro" id="IPR036291">
    <property type="entry name" value="NAD(P)-bd_dom_sf"/>
</dbReference>
<dbReference type="Gene3D" id="3.30.360.10">
    <property type="entry name" value="Dihydrodipicolinate Reductase, domain 2"/>
    <property type="match status" value="1"/>
</dbReference>
<evidence type="ECO:0000313" key="5">
    <source>
        <dbReference type="Proteomes" id="UP001589894"/>
    </source>
</evidence>
<dbReference type="InterPro" id="IPR055170">
    <property type="entry name" value="GFO_IDH_MocA-like_dom"/>
</dbReference>
<organism evidence="4 5">
    <name type="scientific">Plantactinospora siamensis</name>
    <dbReference type="NCBI Taxonomy" id="555372"/>
    <lineage>
        <taxon>Bacteria</taxon>
        <taxon>Bacillati</taxon>
        <taxon>Actinomycetota</taxon>
        <taxon>Actinomycetes</taxon>
        <taxon>Micromonosporales</taxon>
        <taxon>Micromonosporaceae</taxon>
        <taxon>Plantactinospora</taxon>
    </lineage>
</organism>
<sequence length="363" mass="37192">MTGVAPLRVAVIGCGNISGEYLGTLSAAPTVEVAWCADLDRAAAARQAQRYGVGRHGLPAEALADDGVELVVNLTSPAAHAPVAKAALEAGKHVWNEKPLATDLAASAALLALAEQRGLRLGCAPDTVLGPGLTAVRELIAAGGIGTPLTALTLMQGPGPDVWHPNPAFFFQPGAGPLFDMGPYYLTTLALLFGPAERAVSVARTSRPSRTVANGPLAGTTVPVAVPTHVSGMVEYASGAAATMIFSFDSPLNRHGFVEITGSEATLALPDPNAFGGTITRWPLGADTPEVIEAPAAGNHRGIGVLDMGAAIRAGVPHQAGGDLAHHVLEVMCALDRSATEGRFVPITSTFPAPPVRSTTLRR</sequence>
<dbReference type="Proteomes" id="UP001589894">
    <property type="component" value="Unassembled WGS sequence"/>
</dbReference>
<dbReference type="Pfam" id="PF01408">
    <property type="entry name" value="GFO_IDH_MocA"/>
    <property type="match status" value="1"/>
</dbReference>
<comment type="caution">
    <text evidence="4">The sequence shown here is derived from an EMBL/GenBank/DDBJ whole genome shotgun (WGS) entry which is preliminary data.</text>
</comment>
<dbReference type="RefSeq" id="WP_377342856.1">
    <property type="nucleotide sequence ID" value="NZ_JBHLUE010000026.1"/>
</dbReference>
<feature type="domain" description="GFO/IDH/MocA-like oxidoreductase" evidence="3">
    <location>
        <begin position="135"/>
        <end position="267"/>
    </location>
</feature>
<reference evidence="4 5" key="1">
    <citation type="submission" date="2024-09" db="EMBL/GenBank/DDBJ databases">
        <authorList>
            <person name="Sun Q."/>
            <person name="Mori K."/>
        </authorList>
    </citation>
    <scope>NUCLEOTIDE SEQUENCE [LARGE SCALE GENOMIC DNA]</scope>
    <source>
        <strain evidence="4 5">TBRC 2205</strain>
    </source>
</reference>
<dbReference type="EMBL" id="JBHLUE010000026">
    <property type="protein sequence ID" value="MFC0567551.1"/>
    <property type="molecule type" value="Genomic_DNA"/>
</dbReference>
<feature type="domain" description="Gfo/Idh/MocA-like oxidoreductase N-terminal" evidence="2">
    <location>
        <begin position="7"/>
        <end position="121"/>
    </location>
</feature>
<dbReference type="PANTHER" id="PTHR43818:SF11">
    <property type="entry name" value="BCDNA.GH03377"/>
    <property type="match status" value="1"/>
</dbReference>